<dbReference type="Proteomes" id="UP001161390">
    <property type="component" value="Unassembled WGS sequence"/>
</dbReference>
<protein>
    <submittedName>
        <fullName evidence="2">Uncharacterized protein</fullName>
    </submittedName>
</protein>
<feature type="region of interest" description="Disordered" evidence="1">
    <location>
        <begin position="1"/>
        <end position="21"/>
    </location>
</feature>
<keyword evidence="3" id="KW-1185">Reference proteome</keyword>
<organism evidence="2 3">
    <name type="scientific">Algimonas porphyrae</name>
    <dbReference type="NCBI Taxonomy" id="1128113"/>
    <lineage>
        <taxon>Bacteria</taxon>
        <taxon>Pseudomonadati</taxon>
        <taxon>Pseudomonadota</taxon>
        <taxon>Alphaproteobacteria</taxon>
        <taxon>Maricaulales</taxon>
        <taxon>Robiginitomaculaceae</taxon>
        <taxon>Algimonas</taxon>
    </lineage>
</organism>
<proteinExistence type="predicted"/>
<sequence>MRDRPSRARRKRQCVLKRHEAQAPAKLPDRLNITVSRLDRSLRVGIESVYPPTGRIGTDD</sequence>
<accession>A0ABQ5UZJ8</accession>
<reference evidence="2" key="1">
    <citation type="journal article" date="2014" name="Int. J. Syst. Evol. Microbiol.">
        <title>Complete genome of a new Firmicutes species belonging to the dominant human colonic microbiota ('Ruminococcus bicirculans') reveals two chromosomes and a selective capacity to utilize plant glucans.</title>
        <authorList>
            <consortium name="NISC Comparative Sequencing Program"/>
            <person name="Wegmann U."/>
            <person name="Louis P."/>
            <person name="Goesmann A."/>
            <person name="Henrissat B."/>
            <person name="Duncan S.H."/>
            <person name="Flint H.J."/>
        </authorList>
    </citation>
    <scope>NUCLEOTIDE SEQUENCE</scope>
    <source>
        <strain evidence="2">NBRC 108216</strain>
    </source>
</reference>
<comment type="caution">
    <text evidence="2">The sequence shown here is derived from an EMBL/GenBank/DDBJ whole genome shotgun (WGS) entry which is preliminary data.</text>
</comment>
<evidence type="ECO:0000313" key="2">
    <source>
        <dbReference type="EMBL" id="GLQ20003.1"/>
    </source>
</evidence>
<name>A0ABQ5UZJ8_9PROT</name>
<feature type="compositionally biased region" description="Basic residues" evidence="1">
    <location>
        <begin position="7"/>
        <end position="16"/>
    </location>
</feature>
<reference evidence="2" key="2">
    <citation type="submission" date="2023-01" db="EMBL/GenBank/DDBJ databases">
        <title>Draft genome sequence of Algimonas porphyrae strain NBRC 108216.</title>
        <authorList>
            <person name="Sun Q."/>
            <person name="Mori K."/>
        </authorList>
    </citation>
    <scope>NUCLEOTIDE SEQUENCE</scope>
    <source>
        <strain evidence="2">NBRC 108216</strain>
    </source>
</reference>
<dbReference type="EMBL" id="BSNJ01000002">
    <property type="protein sequence ID" value="GLQ20003.1"/>
    <property type="molecule type" value="Genomic_DNA"/>
</dbReference>
<evidence type="ECO:0000256" key="1">
    <source>
        <dbReference type="SAM" id="MobiDB-lite"/>
    </source>
</evidence>
<evidence type="ECO:0000313" key="3">
    <source>
        <dbReference type="Proteomes" id="UP001161390"/>
    </source>
</evidence>
<gene>
    <name evidence="2" type="ORF">GCM10007854_09580</name>
</gene>